<feature type="modified residue" description="N6-(pyridoxal phosphate)lysine" evidence="2 3">
    <location>
        <position position="36"/>
    </location>
</feature>
<reference evidence="6 7" key="1">
    <citation type="submission" date="2019-02" db="EMBL/GenBank/DDBJ databases">
        <title>Deep-cultivation of Planctomycetes and their phenomic and genomic characterization uncovers novel biology.</title>
        <authorList>
            <person name="Wiegand S."/>
            <person name="Jogler M."/>
            <person name="Boedeker C."/>
            <person name="Pinto D."/>
            <person name="Vollmers J."/>
            <person name="Rivas-Marin E."/>
            <person name="Kohn T."/>
            <person name="Peeters S.H."/>
            <person name="Heuer A."/>
            <person name="Rast P."/>
            <person name="Oberbeckmann S."/>
            <person name="Bunk B."/>
            <person name="Jeske O."/>
            <person name="Meyerdierks A."/>
            <person name="Storesund J.E."/>
            <person name="Kallscheuer N."/>
            <person name="Luecker S."/>
            <person name="Lage O.M."/>
            <person name="Pohl T."/>
            <person name="Merkel B.J."/>
            <person name="Hornburger P."/>
            <person name="Mueller R.-W."/>
            <person name="Bruemmer F."/>
            <person name="Labrenz M."/>
            <person name="Spormann A.M."/>
            <person name="Op den Camp H."/>
            <person name="Overmann J."/>
            <person name="Amann R."/>
            <person name="Jetten M.S.M."/>
            <person name="Mascher T."/>
            <person name="Medema M.H."/>
            <person name="Devos D.P."/>
            <person name="Kaster A.-K."/>
            <person name="Ovreas L."/>
            <person name="Rohde M."/>
            <person name="Galperin M.Y."/>
            <person name="Jogler C."/>
        </authorList>
    </citation>
    <scope>NUCLEOTIDE SEQUENCE [LARGE SCALE GENOMIC DNA]</scope>
    <source>
        <strain evidence="6 7">Pan181</strain>
    </source>
</reference>
<keyword evidence="1 2" id="KW-0663">Pyridoxal phosphate</keyword>
<evidence type="ECO:0000259" key="5">
    <source>
        <dbReference type="Pfam" id="PF01168"/>
    </source>
</evidence>
<dbReference type="GO" id="GO:0030170">
    <property type="term" value="F:pyridoxal phosphate binding"/>
    <property type="evidence" value="ECO:0007669"/>
    <property type="project" value="UniProtKB-UniRule"/>
</dbReference>
<gene>
    <name evidence="6" type="ORF">Pan181_17620</name>
</gene>
<evidence type="ECO:0000313" key="7">
    <source>
        <dbReference type="Proteomes" id="UP000315750"/>
    </source>
</evidence>
<organism evidence="6 7">
    <name type="scientific">Aeoliella mucimassa</name>
    <dbReference type="NCBI Taxonomy" id="2527972"/>
    <lineage>
        <taxon>Bacteria</taxon>
        <taxon>Pseudomonadati</taxon>
        <taxon>Planctomycetota</taxon>
        <taxon>Planctomycetia</taxon>
        <taxon>Pirellulales</taxon>
        <taxon>Lacipirellulaceae</taxon>
        <taxon>Aeoliella</taxon>
    </lineage>
</organism>
<dbReference type="CDD" id="cd00635">
    <property type="entry name" value="PLPDE_III_YBL036c_like"/>
    <property type="match status" value="1"/>
</dbReference>
<dbReference type="AlphaFoldDB" id="A0A518ALF9"/>
<dbReference type="InterPro" id="IPR001608">
    <property type="entry name" value="Ala_racemase_N"/>
</dbReference>
<comment type="cofactor">
    <cofactor evidence="3">
        <name>pyridoxal 5'-phosphate</name>
        <dbReference type="ChEBI" id="CHEBI:597326"/>
    </cofactor>
</comment>
<dbReference type="InterPro" id="IPR029066">
    <property type="entry name" value="PLP-binding_barrel"/>
</dbReference>
<proteinExistence type="inferred from homology"/>
<accession>A0A518ALF9</accession>
<name>A0A518ALF9_9BACT</name>
<dbReference type="OrthoDB" id="9804072at2"/>
<feature type="domain" description="Alanine racemase N-terminal" evidence="5">
    <location>
        <begin position="16"/>
        <end position="228"/>
    </location>
</feature>
<evidence type="ECO:0000256" key="3">
    <source>
        <dbReference type="PIRSR" id="PIRSR004848-1"/>
    </source>
</evidence>
<dbReference type="KEGG" id="amuc:Pan181_17620"/>
<dbReference type="SUPFAM" id="SSF51419">
    <property type="entry name" value="PLP-binding barrel"/>
    <property type="match status" value="1"/>
</dbReference>
<comment type="function">
    <text evidence="2">Pyridoxal 5'-phosphate (PLP)-binding protein, which is involved in PLP homeostasis.</text>
</comment>
<evidence type="ECO:0000256" key="2">
    <source>
        <dbReference type="HAMAP-Rule" id="MF_02087"/>
    </source>
</evidence>
<dbReference type="Gene3D" id="3.20.20.10">
    <property type="entry name" value="Alanine racemase"/>
    <property type="match status" value="1"/>
</dbReference>
<dbReference type="InterPro" id="IPR011078">
    <property type="entry name" value="PyrdxlP_homeostasis"/>
</dbReference>
<dbReference type="PANTHER" id="PTHR10146:SF14">
    <property type="entry name" value="PYRIDOXAL PHOSPHATE HOMEOSTASIS PROTEIN"/>
    <property type="match status" value="1"/>
</dbReference>
<evidence type="ECO:0000313" key="6">
    <source>
        <dbReference type="EMBL" id="QDU55570.1"/>
    </source>
</evidence>
<protein>
    <recommendedName>
        <fullName evidence="2">Pyridoxal phosphate homeostasis protein</fullName>
        <shortName evidence="2">PLP homeostasis protein</shortName>
    </recommendedName>
</protein>
<dbReference type="HAMAP" id="MF_02087">
    <property type="entry name" value="PLP_homeostasis"/>
    <property type="match status" value="1"/>
</dbReference>
<evidence type="ECO:0000256" key="4">
    <source>
        <dbReference type="RuleBase" id="RU004514"/>
    </source>
</evidence>
<dbReference type="EMBL" id="CP036278">
    <property type="protein sequence ID" value="QDU55570.1"/>
    <property type="molecule type" value="Genomic_DNA"/>
</dbReference>
<evidence type="ECO:0000256" key="1">
    <source>
        <dbReference type="ARBA" id="ARBA00022898"/>
    </source>
</evidence>
<keyword evidence="7" id="KW-1185">Reference proteome</keyword>
<dbReference type="RefSeq" id="WP_145246414.1">
    <property type="nucleotide sequence ID" value="NZ_CP036278.1"/>
</dbReference>
<sequence length="237" mass="25460">MDQVAKNLAEVLERIADAASAAGRDPSEVTLVGVTKYVGAAPAAELAKAGCRYLGENRPQQLWDKADDPAFASLDVDWHMIGHLQRNKVPRTVALSSLIHSVDSERLLAAIDKAAAELGKRQPVLLEVNCSGDSSKHGFTADALKEFVPKLDEFPTVDVLGLMTIASGDRQLSTAADNFRELRTLRDELQQVAPQGVELWELSMGMSGDFEIAIAEGATLVRVGSALWQGVDLPPMG</sequence>
<dbReference type="Pfam" id="PF01168">
    <property type="entry name" value="Ala_racemase_N"/>
    <property type="match status" value="1"/>
</dbReference>
<dbReference type="Proteomes" id="UP000315750">
    <property type="component" value="Chromosome"/>
</dbReference>
<dbReference type="PIRSF" id="PIRSF004848">
    <property type="entry name" value="YBL036c_PLPDEIII"/>
    <property type="match status" value="1"/>
</dbReference>
<dbReference type="NCBIfam" id="TIGR00044">
    <property type="entry name" value="YggS family pyridoxal phosphate-dependent enzyme"/>
    <property type="match status" value="1"/>
</dbReference>
<comment type="similarity">
    <text evidence="2 4">Belongs to the pyridoxal phosphate-binding protein YggS/PROSC family.</text>
</comment>
<dbReference type="PANTHER" id="PTHR10146">
    <property type="entry name" value="PROLINE SYNTHETASE CO-TRANSCRIBED BACTERIAL HOMOLOG PROTEIN"/>
    <property type="match status" value="1"/>
</dbReference>